<evidence type="ECO:0000313" key="3">
    <source>
        <dbReference type="JaponicusDB" id="SJAG_01255"/>
    </source>
</evidence>
<dbReference type="AlphaFoldDB" id="B6K066"/>
<feature type="compositionally biased region" description="Polar residues" evidence="1">
    <location>
        <begin position="126"/>
        <end position="146"/>
    </location>
</feature>
<accession>B6K066</accession>
<dbReference type="GeneID" id="7048405"/>
<dbReference type="VEuPathDB" id="FungiDB:SJAG_01255"/>
<proteinExistence type="predicted"/>
<dbReference type="OMA" id="TRWRYER"/>
<dbReference type="OrthoDB" id="5330253at2759"/>
<feature type="compositionally biased region" description="Basic and acidic residues" evidence="1">
    <location>
        <begin position="46"/>
        <end position="55"/>
    </location>
</feature>
<feature type="region of interest" description="Disordered" evidence="1">
    <location>
        <begin position="1"/>
        <end position="69"/>
    </location>
</feature>
<keyword evidence="4" id="KW-1185">Reference proteome</keyword>
<dbReference type="PANTHER" id="PTHR28186:SF1">
    <property type="entry name" value="MEIOTICALLY UP-REGULATED GENE 9 PROTEIN"/>
    <property type="match status" value="1"/>
</dbReference>
<reference evidence="2 4" key="1">
    <citation type="journal article" date="2011" name="Science">
        <title>Comparative functional genomics of the fission yeasts.</title>
        <authorList>
            <person name="Rhind N."/>
            <person name="Chen Z."/>
            <person name="Yassour M."/>
            <person name="Thompson D.A."/>
            <person name="Haas B.J."/>
            <person name="Habib N."/>
            <person name="Wapinski I."/>
            <person name="Roy S."/>
            <person name="Lin M.F."/>
            <person name="Heiman D.I."/>
            <person name="Young S.K."/>
            <person name="Furuya K."/>
            <person name="Guo Y."/>
            <person name="Pidoux A."/>
            <person name="Chen H.M."/>
            <person name="Robbertse B."/>
            <person name="Goldberg J.M."/>
            <person name="Aoki K."/>
            <person name="Bayne E.H."/>
            <person name="Berlin A.M."/>
            <person name="Desjardins C.A."/>
            <person name="Dobbs E."/>
            <person name="Dukaj L."/>
            <person name="Fan L."/>
            <person name="FitzGerald M.G."/>
            <person name="French C."/>
            <person name="Gujja S."/>
            <person name="Hansen K."/>
            <person name="Keifenheim D."/>
            <person name="Levin J.Z."/>
            <person name="Mosher R.A."/>
            <person name="Mueller C.A."/>
            <person name="Pfiffner J."/>
            <person name="Priest M."/>
            <person name="Russ C."/>
            <person name="Smialowska A."/>
            <person name="Swoboda P."/>
            <person name="Sykes S.M."/>
            <person name="Vaughn M."/>
            <person name="Vengrova S."/>
            <person name="Yoder R."/>
            <person name="Zeng Q."/>
            <person name="Allshire R."/>
            <person name="Baulcombe D."/>
            <person name="Birren B.W."/>
            <person name="Brown W."/>
            <person name="Ekwall K."/>
            <person name="Kellis M."/>
            <person name="Leatherwood J."/>
            <person name="Levin H."/>
            <person name="Margalit H."/>
            <person name="Martienssen R."/>
            <person name="Nieduszynski C.A."/>
            <person name="Spatafora J.W."/>
            <person name="Friedman N."/>
            <person name="Dalgaard J.Z."/>
            <person name="Baumann P."/>
            <person name="Niki H."/>
            <person name="Regev A."/>
            <person name="Nusbaum C."/>
        </authorList>
    </citation>
    <scope>NUCLEOTIDE SEQUENCE [LARGE SCALE GENOMIC DNA]</scope>
    <source>
        <strain evidence="4">yFS275 / FY16936</strain>
    </source>
</reference>
<dbReference type="JaponicusDB" id="SJAG_01255">
    <property type="gene designation" value="gsr1"/>
</dbReference>
<evidence type="ECO:0000256" key="1">
    <source>
        <dbReference type="SAM" id="MobiDB-lite"/>
    </source>
</evidence>
<dbReference type="eggNOG" id="ENOG502RXHE">
    <property type="taxonomic scope" value="Eukaryota"/>
</dbReference>
<dbReference type="InterPro" id="IPR018809">
    <property type="entry name" value="DUF2406"/>
</dbReference>
<protein>
    <submittedName>
        <fullName evidence="2">Fungal protein</fullName>
    </submittedName>
</protein>
<dbReference type="HOGENOM" id="CLU_1778548_0_0_1"/>
<feature type="compositionally biased region" description="Basic residues" evidence="1">
    <location>
        <begin position="1"/>
        <end position="17"/>
    </location>
</feature>
<dbReference type="Proteomes" id="UP000001744">
    <property type="component" value="Unassembled WGS sequence"/>
</dbReference>
<name>B6K066_SCHJY</name>
<dbReference type="EMBL" id="KE651168">
    <property type="protein sequence ID" value="EEB06216.1"/>
    <property type="molecule type" value="Genomic_DNA"/>
</dbReference>
<feature type="compositionally biased region" description="Polar residues" evidence="1">
    <location>
        <begin position="18"/>
        <end position="28"/>
    </location>
</feature>
<organism evidence="2 4">
    <name type="scientific">Schizosaccharomyces japonicus (strain yFS275 / FY16936)</name>
    <name type="common">Fission yeast</name>
    <dbReference type="NCBI Taxonomy" id="402676"/>
    <lineage>
        <taxon>Eukaryota</taxon>
        <taxon>Fungi</taxon>
        <taxon>Dikarya</taxon>
        <taxon>Ascomycota</taxon>
        <taxon>Taphrinomycotina</taxon>
        <taxon>Schizosaccharomycetes</taxon>
        <taxon>Schizosaccharomycetales</taxon>
        <taxon>Schizosaccharomycetaceae</taxon>
        <taxon>Schizosaccharomyces</taxon>
    </lineage>
</organism>
<gene>
    <name evidence="3" type="primary">gsr1</name>
    <name evidence="2" type="ORF">SJAG_01255</name>
</gene>
<evidence type="ECO:0000313" key="2">
    <source>
        <dbReference type="EMBL" id="EEB06216.1"/>
    </source>
</evidence>
<feature type="region of interest" description="Disordered" evidence="1">
    <location>
        <begin position="124"/>
        <end position="146"/>
    </location>
</feature>
<evidence type="ECO:0000313" key="4">
    <source>
        <dbReference type="Proteomes" id="UP000001744"/>
    </source>
</evidence>
<dbReference type="RefSeq" id="XP_002172509.1">
    <property type="nucleotide sequence ID" value="XM_002172473.2"/>
</dbReference>
<dbReference type="Pfam" id="PF10295">
    <property type="entry name" value="DUF2406"/>
    <property type="match status" value="1"/>
</dbReference>
<dbReference type="PANTHER" id="PTHR28186">
    <property type="entry name" value="MEIOTICALLY UP-REGULATED GENE 9 PROTEIN"/>
    <property type="match status" value="1"/>
</dbReference>
<sequence length="146" mass="16307">MAFGKKKSKDKLPKKIRSTSVQLGTPANPSVAITEPEPYEQAVSSDRPKSTHIPKDYYGQKIDEPDVNNPTRWKFERPLDTVRAWHKLIDVDSHPMSQRSIRPESSHYRPTVQSFRPISFVGVGSSDLTHATSGSSGSNVDVSMEQ</sequence>